<feature type="domain" description="Carbohydrate kinase FGGY N-terminal" evidence="5">
    <location>
        <begin position="1"/>
        <end position="245"/>
    </location>
</feature>
<evidence type="ECO:0000259" key="6">
    <source>
        <dbReference type="Pfam" id="PF02782"/>
    </source>
</evidence>
<reference evidence="7" key="2">
    <citation type="journal article" date="2021" name="PeerJ">
        <title>Extensive microbial diversity within the chicken gut microbiome revealed by metagenomics and culture.</title>
        <authorList>
            <person name="Gilroy R."/>
            <person name="Ravi A."/>
            <person name="Getino M."/>
            <person name="Pursley I."/>
            <person name="Horton D.L."/>
            <person name="Alikhan N.F."/>
            <person name="Baker D."/>
            <person name="Gharbi K."/>
            <person name="Hall N."/>
            <person name="Watson M."/>
            <person name="Adriaenssens E.M."/>
            <person name="Foster-Nyarko E."/>
            <person name="Jarju S."/>
            <person name="Secka A."/>
            <person name="Antonio M."/>
            <person name="Oren A."/>
            <person name="Chaudhuri R.R."/>
            <person name="La Ragione R."/>
            <person name="Hildebrand F."/>
            <person name="Pallen M.J."/>
        </authorList>
    </citation>
    <scope>NUCLEOTIDE SEQUENCE</scope>
    <source>
        <strain evidence="7">CHK190-19873</strain>
    </source>
</reference>
<dbReference type="PIRSF" id="PIRSF000538">
    <property type="entry name" value="GlpK"/>
    <property type="match status" value="1"/>
</dbReference>
<keyword evidence="3 4" id="KW-0418">Kinase</keyword>
<name>A0A9D1ES28_9FIRM</name>
<evidence type="ECO:0000256" key="4">
    <source>
        <dbReference type="RuleBase" id="RU003733"/>
    </source>
</evidence>
<dbReference type="SUPFAM" id="SSF53067">
    <property type="entry name" value="Actin-like ATPase domain"/>
    <property type="match status" value="2"/>
</dbReference>
<evidence type="ECO:0000256" key="3">
    <source>
        <dbReference type="ARBA" id="ARBA00022777"/>
    </source>
</evidence>
<dbReference type="Gene3D" id="3.30.420.40">
    <property type="match status" value="2"/>
</dbReference>
<protein>
    <submittedName>
        <fullName evidence="7">FGGY-family carbohydrate kinase</fullName>
    </submittedName>
</protein>
<dbReference type="InterPro" id="IPR043129">
    <property type="entry name" value="ATPase_NBD"/>
</dbReference>
<dbReference type="GO" id="GO:0005975">
    <property type="term" value="P:carbohydrate metabolic process"/>
    <property type="evidence" value="ECO:0007669"/>
    <property type="project" value="InterPro"/>
</dbReference>
<dbReference type="AlphaFoldDB" id="A0A9D1ES28"/>
<dbReference type="InterPro" id="IPR018483">
    <property type="entry name" value="Carb_kinase_FGGY_CS"/>
</dbReference>
<dbReference type="PANTHER" id="PTHR43095">
    <property type="entry name" value="SUGAR KINASE"/>
    <property type="match status" value="1"/>
</dbReference>
<dbReference type="CDD" id="cd07808">
    <property type="entry name" value="ASKHA_NBD_FGGY_EcXK-like"/>
    <property type="match status" value="1"/>
</dbReference>
<dbReference type="InterPro" id="IPR018485">
    <property type="entry name" value="FGGY_C"/>
</dbReference>
<accession>A0A9D1ES28</accession>
<keyword evidence="2 4" id="KW-0808">Transferase</keyword>
<gene>
    <name evidence="7" type="ORF">IAB44_05260</name>
</gene>
<dbReference type="PANTHER" id="PTHR43095:SF5">
    <property type="entry name" value="XYLULOSE KINASE"/>
    <property type="match status" value="1"/>
</dbReference>
<dbReference type="InterPro" id="IPR050406">
    <property type="entry name" value="FGGY_Carb_Kinase"/>
</dbReference>
<comment type="caution">
    <text evidence="7">The sequence shown here is derived from an EMBL/GenBank/DDBJ whole genome shotgun (WGS) entry which is preliminary data.</text>
</comment>
<dbReference type="Pfam" id="PF02782">
    <property type="entry name" value="FGGY_C"/>
    <property type="match status" value="1"/>
</dbReference>
<dbReference type="PROSITE" id="PS00445">
    <property type="entry name" value="FGGY_KINASES_2"/>
    <property type="match status" value="1"/>
</dbReference>
<evidence type="ECO:0000313" key="7">
    <source>
        <dbReference type="EMBL" id="HIS30945.1"/>
    </source>
</evidence>
<reference evidence="7" key="1">
    <citation type="submission" date="2020-10" db="EMBL/GenBank/DDBJ databases">
        <authorList>
            <person name="Gilroy R."/>
        </authorList>
    </citation>
    <scope>NUCLEOTIDE SEQUENCE</scope>
    <source>
        <strain evidence="7">CHK190-19873</strain>
    </source>
</reference>
<dbReference type="GO" id="GO:0016301">
    <property type="term" value="F:kinase activity"/>
    <property type="evidence" value="ECO:0007669"/>
    <property type="project" value="UniProtKB-KW"/>
</dbReference>
<comment type="similarity">
    <text evidence="1 4">Belongs to the FGGY kinase family.</text>
</comment>
<dbReference type="InterPro" id="IPR018484">
    <property type="entry name" value="FGGY_N"/>
</dbReference>
<dbReference type="EMBL" id="DVIQ01000025">
    <property type="protein sequence ID" value="HIS30945.1"/>
    <property type="molecule type" value="Genomic_DNA"/>
</dbReference>
<evidence type="ECO:0000256" key="2">
    <source>
        <dbReference type="ARBA" id="ARBA00022679"/>
    </source>
</evidence>
<dbReference type="InterPro" id="IPR000577">
    <property type="entry name" value="Carb_kinase_FGGY"/>
</dbReference>
<evidence type="ECO:0000256" key="1">
    <source>
        <dbReference type="ARBA" id="ARBA00009156"/>
    </source>
</evidence>
<dbReference type="PROSITE" id="PS00933">
    <property type="entry name" value="FGGY_KINASES_1"/>
    <property type="match status" value="1"/>
</dbReference>
<evidence type="ECO:0000259" key="5">
    <source>
        <dbReference type="Pfam" id="PF00370"/>
    </source>
</evidence>
<dbReference type="GO" id="GO:0016773">
    <property type="term" value="F:phosphotransferase activity, alcohol group as acceptor"/>
    <property type="evidence" value="ECO:0007669"/>
    <property type="project" value="InterPro"/>
</dbReference>
<organism evidence="7 8">
    <name type="scientific">Candidatus Limivivens intestinipullorum</name>
    <dbReference type="NCBI Taxonomy" id="2840858"/>
    <lineage>
        <taxon>Bacteria</taxon>
        <taxon>Bacillati</taxon>
        <taxon>Bacillota</taxon>
        <taxon>Clostridia</taxon>
        <taxon>Lachnospirales</taxon>
        <taxon>Lachnospiraceae</taxon>
        <taxon>Lachnospiraceae incertae sedis</taxon>
        <taxon>Candidatus Limivivens</taxon>
    </lineage>
</organism>
<evidence type="ECO:0000313" key="8">
    <source>
        <dbReference type="Proteomes" id="UP000823935"/>
    </source>
</evidence>
<feature type="domain" description="Carbohydrate kinase FGGY C-terminal" evidence="6">
    <location>
        <begin position="283"/>
        <end position="437"/>
    </location>
</feature>
<dbReference type="Pfam" id="PF00370">
    <property type="entry name" value="FGGY_N"/>
    <property type="match status" value="1"/>
</dbReference>
<proteinExistence type="inferred from homology"/>
<sequence length="497" mass="54392">MLLGIDIGTSACKVALFERDGRVKAQEAVEYPVYYPAPGWAEQNPDEWWTAICRGIRKVLEETKAEPGEVDGVGIDGQSWSAIPVDREGNCLANTPIWMDTRARDICGRVKKEIGFERIFQTAGNDFLPSYSTPKMLWFKENRPEIFRKTWKFLQSNSYIAFRLTGVMTQEPSQGYGLHFFNNRTGSYDAELAKDLGLSVDLVPELVPCHAVVGGVTKEAAALTGLKEGTPVTAGGLDAACGTLGAGVYQAGQTQEQGGQAGGMSICLDESKAHPKLILSPHVVPGKWLLQGGTVGGGGVLRWFRQEFAPEKSFDDLTREAEKIPAGSEGVVFLPYMAGERSPIWDADAKGVFYGLSFGRTRAHMLRAAMEGVAFSLEHNLRTAREAGVEAGVLNAMGGAANSRLWTQIKADVTGKTIRIPASDTATTLGACILAGIGTGVYRDFGEAVRKTVSITREHTPDMENHAIYQRSMELYLELYERLKEVFCSYSERERKR</sequence>
<dbReference type="Proteomes" id="UP000823935">
    <property type="component" value="Unassembled WGS sequence"/>
</dbReference>